<dbReference type="EMBL" id="JAMYWD010000001">
    <property type="protein sequence ID" value="KAJ4980362.1"/>
    <property type="molecule type" value="Genomic_DNA"/>
</dbReference>
<dbReference type="OrthoDB" id="6270329at2759"/>
<feature type="compositionally biased region" description="Polar residues" evidence="1">
    <location>
        <begin position="147"/>
        <end position="158"/>
    </location>
</feature>
<dbReference type="Proteomes" id="UP001141806">
    <property type="component" value="Unassembled WGS sequence"/>
</dbReference>
<reference evidence="2" key="1">
    <citation type="journal article" date="2023" name="Plant J.">
        <title>The genome of the king protea, Protea cynaroides.</title>
        <authorList>
            <person name="Chang J."/>
            <person name="Duong T.A."/>
            <person name="Schoeman C."/>
            <person name="Ma X."/>
            <person name="Roodt D."/>
            <person name="Barker N."/>
            <person name="Li Z."/>
            <person name="Van de Peer Y."/>
            <person name="Mizrachi E."/>
        </authorList>
    </citation>
    <scope>NUCLEOTIDE SEQUENCE</scope>
    <source>
        <tissue evidence="2">Young leaves</tissue>
    </source>
</reference>
<feature type="compositionally biased region" description="Basic and acidic residues" evidence="1">
    <location>
        <begin position="162"/>
        <end position="175"/>
    </location>
</feature>
<evidence type="ECO:0000313" key="2">
    <source>
        <dbReference type="EMBL" id="KAJ4980362.1"/>
    </source>
</evidence>
<comment type="caution">
    <text evidence="2">The sequence shown here is derived from an EMBL/GenBank/DDBJ whole genome shotgun (WGS) entry which is preliminary data.</text>
</comment>
<keyword evidence="3" id="KW-1185">Reference proteome</keyword>
<name>A0A9Q0L0R6_9MAGN</name>
<sequence length="238" mass="25702">MTMASKGGHIASFHPVRSVEEIQKEAVKDRNKLLAELSKAARKKDDASASLIESSISGSQLQSKTFGSMQNTSKIEGASTPAHILQQQGQSQNMLKSSSPKVPDYEDEFKNGFPTEGLAAVSLRWWGSSSPDATEEDFGDEAPAGQEDNQQSSETAGNCSKLEGEKPDQGNEKSDIGPQGTALLSSVRKRAAEEGRVSIKHGESRGYGVYELGGRKKLLLQKVFQSSLPRQWSKSFGP</sequence>
<dbReference type="PANTHER" id="PTHR48460:SF1">
    <property type="entry name" value="RWP-RK DOMAIN-CONTAINING PROTEIN"/>
    <property type="match status" value="1"/>
</dbReference>
<evidence type="ECO:0000313" key="3">
    <source>
        <dbReference type="Proteomes" id="UP001141806"/>
    </source>
</evidence>
<gene>
    <name evidence="2" type="ORF">NE237_031199</name>
</gene>
<accession>A0A9Q0L0R6</accession>
<proteinExistence type="predicted"/>
<feature type="region of interest" description="Disordered" evidence="1">
    <location>
        <begin position="128"/>
        <end position="200"/>
    </location>
</feature>
<feature type="compositionally biased region" description="Basic and acidic residues" evidence="1">
    <location>
        <begin position="190"/>
        <end position="200"/>
    </location>
</feature>
<evidence type="ECO:0000256" key="1">
    <source>
        <dbReference type="SAM" id="MobiDB-lite"/>
    </source>
</evidence>
<feature type="compositionally biased region" description="Polar residues" evidence="1">
    <location>
        <begin position="85"/>
        <end position="100"/>
    </location>
</feature>
<protein>
    <submittedName>
        <fullName evidence="2">Uncharacterized protein</fullName>
    </submittedName>
</protein>
<dbReference type="AlphaFoldDB" id="A0A9Q0L0R6"/>
<organism evidence="2 3">
    <name type="scientific">Protea cynaroides</name>
    <dbReference type="NCBI Taxonomy" id="273540"/>
    <lineage>
        <taxon>Eukaryota</taxon>
        <taxon>Viridiplantae</taxon>
        <taxon>Streptophyta</taxon>
        <taxon>Embryophyta</taxon>
        <taxon>Tracheophyta</taxon>
        <taxon>Spermatophyta</taxon>
        <taxon>Magnoliopsida</taxon>
        <taxon>Proteales</taxon>
        <taxon>Proteaceae</taxon>
        <taxon>Protea</taxon>
    </lineage>
</organism>
<feature type="region of interest" description="Disordered" evidence="1">
    <location>
        <begin position="78"/>
        <end position="113"/>
    </location>
</feature>
<dbReference type="PANTHER" id="PTHR48460">
    <property type="entry name" value="RWP-RK DOMAIN-CONTAINING PROTEIN"/>
    <property type="match status" value="1"/>
</dbReference>